<evidence type="ECO:0000313" key="1">
    <source>
        <dbReference type="EMBL" id="KAI8424619.1"/>
    </source>
</evidence>
<evidence type="ECO:0000313" key="2">
    <source>
        <dbReference type="Proteomes" id="UP001064048"/>
    </source>
</evidence>
<name>A0ACC0JKK8_CHOFU</name>
<protein>
    <submittedName>
        <fullName evidence="1">Uncharacterized protein</fullName>
    </submittedName>
</protein>
<dbReference type="EMBL" id="CM046104">
    <property type="protein sequence ID" value="KAI8424619.1"/>
    <property type="molecule type" value="Genomic_DNA"/>
</dbReference>
<organism evidence="1 2">
    <name type="scientific">Choristoneura fumiferana</name>
    <name type="common">Spruce budworm moth</name>
    <name type="synonym">Archips fumiferana</name>
    <dbReference type="NCBI Taxonomy" id="7141"/>
    <lineage>
        <taxon>Eukaryota</taxon>
        <taxon>Metazoa</taxon>
        <taxon>Ecdysozoa</taxon>
        <taxon>Arthropoda</taxon>
        <taxon>Hexapoda</taxon>
        <taxon>Insecta</taxon>
        <taxon>Pterygota</taxon>
        <taxon>Neoptera</taxon>
        <taxon>Endopterygota</taxon>
        <taxon>Lepidoptera</taxon>
        <taxon>Glossata</taxon>
        <taxon>Ditrysia</taxon>
        <taxon>Tortricoidea</taxon>
        <taxon>Tortricidae</taxon>
        <taxon>Tortricinae</taxon>
        <taxon>Choristoneura</taxon>
    </lineage>
</organism>
<keyword evidence="2" id="KW-1185">Reference proteome</keyword>
<sequence>MYYLLLLLFLSNCSLNSQALCYPVICVGRLLYPRIIKQLTSPRPVAQQNCQEMLAYALFVSLLALASAETGSCPPTISAHICDALCGPAAPCANTTQLCCPTDCGGSMCVDPMTQRHFVNIVKPGRCPLEPRGVWVCSHTCTGDSDCPRALKCCANRCGALACQKPDAE</sequence>
<reference evidence="1 2" key="1">
    <citation type="journal article" date="2022" name="Genome Biol. Evol.">
        <title>The Spruce Budworm Genome: Reconstructing the Evolutionary History of Antifreeze Proteins.</title>
        <authorList>
            <person name="Beliveau C."/>
            <person name="Gagne P."/>
            <person name="Picq S."/>
            <person name="Vernygora O."/>
            <person name="Keeling C.I."/>
            <person name="Pinkney K."/>
            <person name="Doucet D."/>
            <person name="Wen F."/>
            <person name="Johnston J.S."/>
            <person name="Maaroufi H."/>
            <person name="Boyle B."/>
            <person name="Laroche J."/>
            <person name="Dewar K."/>
            <person name="Juretic N."/>
            <person name="Blackburn G."/>
            <person name="Nisole A."/>
            <person name="Brunet B."/>
            <person name="Brandao M."/>
            <person name="Lumley L."/>
            <person name="Duan J."/>
            <person name="Quan G."/>
            <person name="Lucarotti C.J."/>
            <person name="Roe A.D."/>
            <person name="Sperling F.A.H."/>
            <person name="Levesque R.C."/>
            <person name="Cusson M."/>
        </authorList>
    </citation>
    <scope>NUCLEOTIDE SEQUENCE [LARGE SCALE GENOMIC DNA]</scope>
    <source>
        <strain evidence="1">Glfc:IPQL:Cfum</strain>
    </source>
</reference>
<gene>
    <name evidence="1" type="ORF">MSG28_003052</name>
</gene>
<proteinExistence type="predicted"/>
<dbReference type="Proteomes" id="UP001064048">
    <property type="component" value="Chromosome 4"/>
</dbReference>
<accession>A0ACC0JKK8</accession>
<comment type="caution">
    <text evidence="1">The sequence shown here is derived from an EMBL/GenBank/DDBJ whole genome shotgun (WGS) entry which is preliminary data.</text>
</comment>